<organism evidence="1 2">
    <name type="scientific">Planktothrix paucivesiculata PCC 9631</name>
    <dbReference type="NCBI Taxonomy" id="671071"/>
    <lineage>
        <taxon>Bacteria</taxon>
        <taxon>Bacillati</taxon>
        <taxon>Cyanobacteriota</taxon>
        <taxon>Cyanophyceae</taxon>
        <taxon>Oscillatoriophycideae</taxon>
        <taxon>Oscillatoriales</taxon>
        <taxon>Microcoleaceae</taxon>
        <taxon>Planktothrix</taxon>
    </lineage>
</organism>
<dbReference type="Proteomes" id="UP000182190">
    <property type="component" value="Unassembled WGS sequence"/>
</dbReference>
<keyword evidence="2" id="KW-1185">Reference proteome</keyword>
<dbReference type="EMBL" id="CZCS02000013">
    <property type="protein sequence ID" value="VXD14488.1"/>
    <property type="molecule type" value="Genomic_DNA"/>
</dbReference>
<dbReference type="OrthoDB" id="467186at2"/>
<protein>
    <submittedName>
        <fullName evidence="1">Uncharacterized protein</fullName>
    </submittedName>
</protein>
<name>A0A7Z9BLW7_9CYAN</name>
<sequence>MLTFLLSSVVNGSVLLPEYSGIITNFAGSSIVKIADSSPSSIILAKVIKPGEDDPIVPPN</sequence>
<reference evidence="1" key="1">
    <citation type="submission" date="2019-10" db="EMBL/GenBank/DDBJ databases">
        <authorList>
            <consortium name="Genoscope - CEA"/>
            <person name="William W."/>
        </authorList>
    </citation>
    <scope>NUCLEOTIDE SEQUENCE [LARGE SCALE GENOMIC DNA]</scope>
    <source>
        <strain evidence="1">BBR_PRJEB10994</strain>
    </source>
</reference>
<dbReference type="RefSeq" id="WP_083616168.1">
    <property type="nucleotide sequence ID" value="NZ_LR734982.1"/>
</dbReference>
<dbReference type="AlphaFoldDB" id="A0A7Z9BLW7"/>
<evidence type="ECO:0000313" key="2">
    <source>
        <dbReference type="Proteomes" id="UP000182190"/>
    </source>
</evidence>
<comment type="caution">
    <text evidence="1">The sequence shown here is derived from an EMBL/GenBank/DDBJ whole genome shotgun (WGS) entry which is preliminary data.</text>
</comment>
<proteinExistence type="predicted"/>
<accession>A0A7Z9BLW7</accession>
<gene>
    <name evidence="1" type="ORF">PL9631_110033</name>
</gene>
<evidence type="ECO:0000313" key="1">
    <source>
        <dbReference type="EMBL" id="VXD14488.1"/>
    </source>
</evidence>